<protein>
    <submittedName>
        <fullName evidence="2">G10559 protein</fullName>
    </submittedName>
</protein>
<gene>
    <name evidence="2" type="primary">g10559</name>
    <name evidence="2" type="ORF">VP750_LOCUS9472</name>
</gene>
<evidence type="ECO:0000259" key="1">
    <source>
        <dbReference type="PROSITE" id="PS51819"/>
    </source>
</evidence>
<dbReference type="InterPro" id="IPR004360">
    <property type="entry name" value="Glyas_Fos-R_dOase_dom"/>
</dbReference>
<evidence type="ECO:0000313" key="3">
    <source>
        <dbReference type="Proteomes" id="UP001497392"/>
    </source>
</evidence>
<proteinExistence type="predicted"/>
<feature type="domain" description="VOC" evidence="1">
    <location>
        <begin position="1"/>
        <end position="105"/>
    </location>
</feature>
<dbReference type="InterPro" id="IPR037523">
    <property type="entry name" value="VOC_core"/>
</dbReference>
<keyword evidence="3" id="KW-1185">Reference proteome</keyword>
<evidence type="ECO:0000313" key="2">
    <source>
        <dbReference type="EMBL" id="CAL5227566.1"/>
    </source>
</evidence>
<dbReference type="SUPFAM" id="SSF54593">
    <property type="entry name" value="Glyoxalase/Bleomycin resistance protein/Dihydroxybiphenyl dioxygenase"/>
    <property type="match status" value="1"/>
</dbReference>
<dbReference type="Proteomes" id="UP001497392">
    <property type="component" value="Unassembled WGS sequence"/>
</dbReference>
<dbReference type="PROSITE" id="PS51819">
    <property type="entry name" value="VOC"/>
    <property type="match status" value="1"/>
</dbReference>
<dbReference type="InterPro" id="IPR029068">
    <property type="entry name" value="Glyas_Bleomycin-R_OHBP_Dase"/>
</dbReference>
<organism evidence="2 3">
    <name type="scientific">Coccomyxa viridis</name>
    <dbReference type="NCBI Taxonomy" id="1274662"/>
    <lineage>
        <taxon>Eukaryota</taxon>
        <taxon>Viridiplantae</taxon>
        <taxon>Chlorophyta</taxon>
        <taxon>core chlorophytes</taxon>
        <taxon>Trebouxiophyceae</taxon>
        <taxon>Trebouxiophyceae incertae sedis</taxon>
        <taxon>Coccomyxaceae</taxon>
        <taxon>Coccomyxa</taxon>
    </lineage>
</organism>
<dbReference type="Pfam" id="PF00903">
    <property type="entry name" value="Glyoxalase"/>
    <property type="match status" value="1"/>
</dbReference>
<accession>A0ABP1G5S9</accession>
<reference evidence="2 3" key="1">
    <citation type="submission" date="2024-06" db="EMBL/GenBank/DDBJ databases">
        <authorList>
            <person name="Kraege A."/>
            <person name="Thomma B."/>
        </authorList>
    </citation>
    <scope>NUCLEOTIDE SEQUENCE [LARGE SCALE GENOMIC DNA]</scope>
</reference>
<name>A0ABP1G5S9_9CHLO</name>
<dbReference type="Gene3D" id="3.10.180.10">
    <property type="entry name" value="2,3-Dihydroxybiphenyl 1,2-Dioxygenase, domain 1"/>
    <property type="match status" value="1"/>
</dbReference>
<sequence>MDAPCRNPEAAMHWMNEAVGLQTLLVVGDTTLAEREPGQLVAHAQLTLGTTAHAMYITVTDIDAAYKRAKDAGANITKEIYTNTFDRPFFQLTDPEGVKWWVTLC</sequence>
<comment type="caution">
    <text evidence="2">The sequence shown here is derived from an EMBL/GenBank/DDBJ whole genome shotgun (WGS) entry which is preliminary data.</text>
</comment>
<dbReference type="EMBL" id="CAXHTA020000017">
    <property type="protein sequence ID" value="CAL5227566.1"/>
    <property type="molecule type" value="Genomic_DNA"/>
</dbReference>